<evidence type="ECO:0000256" key="1">
    <source>
        <dbReference type="ARBA" id="ARBA00004370"/>
    </source>
</evidence>
<dbReference type="InterPro" id="IPR000615">
    <property type="entry name" value="Bestrophin"/>
</dbReference>
<keyword evidence="7" id="KW-0406">Ion transport</keyword>
<evidence type="ECO:0000256" key="2">
    <source>
        <dbReference type="ARBA" id="ARBA00022692"/>
    </source>
</evidence>
<evidence type="ECO:0000256" key="6">
    <source>
        <dbReference type="ARBA" id="ARBA00034769"/>
    </source>
</evidence>
<dbReference type="GO" id="GO:0034707">
    <property type="term" value="C:chloride channel complex"/>
    <property type="evidence" value="ECO:0007669"/>
    <property type="project" value="UniProtKB-KW"/>
</dbReference>
<dbReference type="PANTHER" id="PTHR10736">
    <property type="entry name" value="BESTROPHIN"/>
    <property type="match status" value="1"/>
</dbReference>
<keyword evidence="2" id="KW-0812">Transmembrane</keyword>
<evidence type="ECO:0000256" key="5">
    <source>
        <dbReference type="ARBA" id="ARBA00024167"/>
    </source>
</evidence>
<reference evidence="8" key="2">
    <citation type="submission" date="2025-09" db="UniProtKB">
        <authorList>
            <consortium name="Ensembl"/>
        </authorList>
    </citation>
    <scope>IDENTIFICATION</scope>
</reference>
<sequence>MFEKLSVYCDRFYVTLVVTRWWGQFESIPWPDRLSALVSGHVRGADEGARLVRRSLMCYANLSGILIYRLVSTAVYKRFPTMSHLVQAGKLGFRPRNVA</sequence>
<comment type="similarity">
    <text evidence="6 7">Belongs to the anion channel-forming bestrophin (TC 1.A.46) family. Calcium-sensitive chloride channel subfamily.</text>
</comment>
<dbReference type="GO" id="GO:0005886">
    <property type="term" value="C:plasma membrane"/>
    <property type="evidence" value="ECO:0007669"/>
    <property type="project" value="UniProtKB-SubCell"/>
</dbReference>
<evidence type="ECO:0000313" key="8">
    <source>
        <dbReference type="Ensembl" id="ENSSANP00000001162.1"/>
    </source>
</evidence>
<dbReference type="PANTHER" id="PTHR10736:SF4">
    <property type="entry name" value="BESTROPHIN-1"/>
    <property type="match status" value="1"/>
</dbReference>
<dbReference type="GO" id="GO:0005254">
    <property type="term" value="F:chloride channel activity"/>
    <property type="evidence" value="ECO:0007669"/>
    <property type="project" value="UniProtKB-KW"/>
</dbReference>
<proteinExistence type="inferred from homology"/>
<comment type="subcellular location">
    <subcellularLocation>
        <location evidence="7">Cell membrane</location>
        <topology evidence="7">Multi-pass membrane protein</topology>
    </subcellularLocation>
    <subcellularLocation>
        <location evidence="1">Membrane</location>
    </subcellularLocation>
</comment>
<keyword evidence="7" id="KW-0869">Chloride channel</keyword>
<organism evidence="8 9">
    <name type="scientific">Sinocyclocheilus anshuiensis</name>
    <dbReference type="NCBI Taxonomy" id="1608454"/>
    <lineage>
        <taxon>Eukaryota</taxon>
        <taxon>Metazoa</taxon>
        <taxon>Chordata</taxon>
        <taxon>Craniata</taxon>
        <taxon>Vertebrata</taxon>
        <taxon>Euteleostomi</taxon>
        <taxon>Actinopterygii</taxon>
        <taxon>Neopterygii</taxon>
        <taxon>Teleostei</taxon>
        <taxon>Ostariophysi</taxon>
        <taxon>Cypriniformes</taxon>
        <taxon>Cyprinidae</taxon>
        <taxon>Cyprininae</taxon>
        <taxon>Sinocyclocheilus</taxon>
    </lineage>
</organism>
<dbReference type="Ensembl" id="ENSSANT00000001276.1">
    <property type="protein sequence ID" value="ENSSANP00000001162.1"/>
    <property type="gene ID" value="ENSSANG00000000720.1"/>
</dbReference>
<keyword evidence="9" id="KW-1185">Reference proteome</keyword>
<evidence type="ECO:0000313" key="9">
    <source>
        <dbReference type="Proteomes" id="UP000472260"/>
    </source>
</evidence>
<evidence type="ECO:0000256" key="3">
    <source>
        <dbReference type="ARBA" id="ARBA00022989"/>
    </source>
</evidence>
<keyword evidence="4" id="KW-0472">Membrane</keyword>
<dbReference type="Pfam" id="PF01062">
    <property type="entry name" value="Bestrophin"/>
    <property type="match status" value="1"/>
</dbReference>
<accession>A0A671K6X5</accession>
<comment type="function">
    <text evidence="7">Forms chloride channels.</text>
</comment>
<dbReference type="Proteomes" id="UP000472260">
    <property type="component" value="Unassembled WGS sequence"/>
</dbReference>
<protein>
    <recommendedName>
        <fullName evidence="7">Bestrophin homolog</fullName>
    </recommendedName>
</protein>
<comment type="catalytic activity">
    <reaction evidence="5">
        <text>chloride(in) = chloride(out)</text>
        <dbReference type="Rhea" id="RHEA:29823"/>
        <dbReference type="ChEBI" id="CHEBI:17996"/>
    </reaction>
</comment>
<evidence type="ECO:0000256" key="7">
    <source>
        <dbReference type="RuleBase" id="RU363126"/>
    </source>
</evidence>
<keyword evidence="7" id="KW-0813">Transport</keyword>
<keyword evidence="7" id="KW-1003">Cell membrane</keyword>
<name>A0A671K6X5_9TELE</name>
<evidence type="ECO:0000256" key="4">
    <source>
        <dbReference type="ARBA" id="ARBA00023136"/>
    </source>
</evidence>
<keyword evidence="7" id="KW-0868">Chloride</keyword>
<dbReference type="AlphaFoldDB" id="A0A671K6X5"/>
<dbReference type="InterPro" id="IPR021134">
    <property type="entry name" value="Bestrophin-like"/>
</dbReference>
<keyword evidence="3" id="KW-1133">Transmembrane helix</keyword>
<keyword evidence="7" id="KW-0407">Ion channel</keyword>
<reference evidence="8" key="1">
    <citation type="submission" date="2025-08" db="UniProtKB">
        <authorList>
            <consortium name="Ensembl"/>
        </authorList>
    </citation>
    <scope>IDENTIFICATION</scope>
</reference>